<dbReference type="FunCoup" id="A0A5R8QHV4">
    <property type="interactions" value="24"/>
</dbReference>
<dbReference type="InterPro" id="IPR018478">
    <property type="entry name" value="Sporu_reg_WhiA_N_dom"/>
</dbReference>
<dbReference type="RefSeq" id="WP_138189914.1">
    <property type="nucleotide sequence ID" value="NZ_VBWP01000001.1"/>
</dbReference>
<dbReference type="GO" id="GO:0051301">
    <property type="term" value="P:cell division"/>
    <property type="evidence" value="ECO:0007669"/>
    <property type="project" value="UniProtKB-UniRule"/>
</dbReference>
<keyword evidence="9" id="KW-1185">Reference proteome</keyword>
<dbReference type="GO" id="GO:0043937">
    <property type="term" value="P:regulation of sporulation"/>
    <property type="evidence" value="ECO:0007669"/>
    <property type="project" value="InterPro"/>
</dbReference>
<dbReference type="HAMAP" id="MF_01420">
    <property type="entry name" value="HTH_type_WhiA"/>
    <property type="match status" value="1"/>
</dbReference>
<dbReference type="Proteomes" id="UP000306912">
    <property type="component" value="Unassembled WGS sequence"/>
</dbReference>
<evidence type="ECO:0000259" key="7">
    <source>
        <dbReference type="Pfam" id="PF14527"/>
    </source>
</evidence>
<keyword evidence="1 4" id="KW-0132">Cell division</keyword>
<evidence type="ECO:0000313" key="8">
    <source>
        <dbReference type="EMBL" id="TLG77306.1"/>
    </source>
</evidence>
<name>A0A5R8QHV4_9FIRM</name>
<dbReference type="InterPro" id="IPR027434">
    <property type="entry name" value="Homing_endonucl"/>
</dbReference>
<feature type="domain" description="WhiA LAGLIDADG-like" evidence="7">
    <location>
        <begin position="124"/>
        <end position="215"/>
    </location>
</feature>
<dbReference type="EMBL" id="VBWP01000001">
    <property type="protein sequence ID" value="TLG77306.1"/>
    <property type="molecule type" value="Genomic_DNA"/>
</dbReference>
<dbReference type="InterPro" id="IPR039518">
    <property type="entry name" value="WhiA_LAGLIDADG_dom"/>
</dbReference>
<dbReference type="InterPro" id="IPR003802">
    <property type="entry name" value="Sporulation_regulator_WhiA"/>
</dbReference>
<comment type="caution">
    <text evidence="8">The sequence shown here is derived from an EMBL/GenBank/DDBJ whole genome shotgun (WGS) entry which is preliminary data.</text>
</comment>
<keyword evidence="3 4" id="KW-0131">Cell cycle</keyword>
<accession>A0A5R8QHV4</accession>
<dbReference type="Pfam" id="PF10298">
    <property type="entry name" value="WhiA_N"/>
    <property type="match status" value="1"/>
</dbReference>
<dbReference type="PANTHER" id="PTHR37307">
    <property type="entry name" value="CELL DIVISION PROTEIN WHIA-RELATED"/>
    <property type="match status" value="1"/>
</dbReference>
<sequence length="312" mass="35346">MPTFTTLVKEELINVEEEQQLHSELAALIRLCGRIIFTNMGMGVAIQTESAATSRRIYVLLKKLYAVHTEIMVRRKTKLKKNNVYIIRVEKAKEILTDIHMLGEDGFELRIDERLIASTNDKIGYLRGAFLASGSVNDPRVSRYHLEIFSQSREHAEDLMDVMNSFELNTKVTDRKRGSITYIKEAEKITDFIGLIGATNALFAFEDMRITRDMRNAINRISNCEIANEQKSIRATEQQIANIELIRDELGFEVLGSKAQQVAHFRLANPDATLAELAEIMNEARISISKSGINHNMRAIATLADNIRSSTK</sequence>
<comment type="function">
    <text evidence="4">Involved in cell division and chromosome segregation.</text>
</comment>
<dbReference type="GO" id="GO:0003677">
    <property type="term" value="F:DNA binding"/>
    <property type="evidence" value="ECO:0007669"/>
    <property type="project" value="UniProtKB-UniRule"/>
</dbReference>
<dbReference type="InterPro" id="IPR023054">
    <property type="entry name" value="Sporulation_regulator_WhiA_C"/>
</dbReference>
<reference evidence="8 9" key="1">
    <citation type="submission" date="2019-05" db="EMBL/GenBank/DDBJ databases">
        <title>Culicoidintestinum kansasii gen. nov., sp. nov. from the gastrointestinal tract of the biting midge, Culicoides sonorensis.</title>
        <authorList>
            <person name="Neupane S."/>
            <person name="Ghosh A."/>
            <person name="Gunther S."/>
            <person name="Martin K."/>
            <person name="Zurek L."/>
        </authorList>
    </citation>
    <scope>NUCLEOTIDE SEQUENCE [LARGE SCALE GENOMIC DNA]</scope>
    <source>
        <strain evidence="8 9">CS-1</strain>
    </source>
</reference>
<dbReference type="InParanoid" id="A0A5R8QHV4"/>
<evidence type="ECO:0000259" key="5">
    <source>
        <dbReference type="Pfam" id="PF02650"/>
    </source>
</evidence>
<evidence type="ECO:0000256" key="2">
    <source>
        <dbReference type="ARBA" id="ARBA00023125"/>
    </source>
</evidence>
<evidence type="ECO:0000256" key="3">
    <source>
        <dbReference type="ARBA" id="ARBA00023306"/>
    </source>
</evidence>
<dbReference type="Pfam" id="PF14527">
    <property type="entry name" value="LAGLIDADG_WhiA"/>
    <property type="match status" value="1"/>
</dbReference>
<proteinExistence type="inferred from homology"/>
<dbReference type="AlphaFoldDB" id="A0A5R8QHV4"/>
<dbReference type="NCBIfam" id="TIGR00647">
    <property type="entry name" value="DNA_bind_WhiA"/>
    <property type="match status" value="1"/>
</dbReference>
<dbReference type="PANTHER" id="PTHR37307:SF1">
    <property type="entry name" value="CELL DIVISION PROTEIN WHIA-RELATED"/>
    <property type="match status" value="1"/>
</dbReference>
<dbReference type="Pfam" id="PF02650">
    <property type="entry name" value="HTH_WhiA"/>
    <property type="match status" value="1"/>
</dbReference>
<protein>
    <recommendedName>
        <fullName evidence="4">Probable cell division protein WhiA</fullName>
    </recommendedName>
</protein>
<dbReference type="OrthoDB" id="401278at2"/>
<feature type="domain" description="Sporulation regulator WhiA C-terminal" evidence="5">
    <location>
        <begin position="218"/>
        <end position="304"/>
    </location>
</feature>
<dbReference type="SUPFAM" id="SSF55608">
    <property type="entry name" value="Homing endonucleases"/>
    <property type="match status" value="1"/>
</dbReference>
<evidence type="ECO:0000259" key="6">
    <source>
        <dbReference type="Pfam" id="PF10298"/>
    </source>
</evidence>
<gene>
    <name evidence="4 8" type="primary">whiA</name>
    <name evidence="8" type="ORF">FEZ08_01430</name>
</gene>
<feature type="domain" description="Sporulation transcription regulator WhiA N-terminal" evidence="6">
    <location>
        <begin position="22"/>
        <end position="101"/>
    </location>
</feature>
<dbReference type="Gene3D" id="3.10.28.10">
    <property type="entry name" value="Homing endonucleases"/>
    <property type="match status" value="1"/>
</dbReference>
<evidence type="ECO:0000256" key="4">
    <source>
        <dbReference type="HAMAP-Rule" id="MF_01420"/>
    </source>
</evidence>
<organism evidence="8 9">
    <name type="scientific">Culicoidibacter larvae</name>
    <dbReference type="NCBI Taxonomy" id="2579976"/>
    <lineage>
        <taxon>Bacteria</taxon>
        <taxon>Bacillati</taxon>
        <taxon>Bacillota</taxon>
        <taxon>Culicoidibacteria</taxon>
        <taxon>Culicoidibacterales</taxon>
        <taxon>Culicoidibacteraceae</taxon>
        <taxon>Culicoidibacter</taxon>
    </lineage>
</organism>
<evidence type="ECO:0000256" key="1">
    <source>
        <dbReference type="ARBA" id="ARBA00022618"/>
    </source>
</evidence>
<comment type="similarity">
    <text evidence="4">Belongs to the WhiA family.</text>
</comment>
<evidence type="ECO:0000313" key="9">
    <source>
        <dbReference type="Proteomes" id="UP000306912"/>
    </source>
</evidence>
<keyword evidence="2 4" id="KW-0238">DNA-binding</keyword>